<dbReference type="SUPFAM" id="SSF52402">
    <property type="entry name" value="Adenine nucleotide alpha hydrolases-like"/>
    <property type="match status" value="1"/>
</dbReference>
<proteinExistence type="predicted"/>
<reference evidence="1 2" key="1">
    <citation type="submission" date="2019-11" db="EMBL/GenBank/DDBJ databases">
        <title>Whole genome sequence analysis of environmental Escherichia coli from the feces of straw-necked ibis (Threskiornis spinicollis) nesting on inland wetlands.</title>
        <authorList>
            <person name="Wyrsch E.R."/>
            <person name="Roy Chowdhury P."/>
            <person name="Wallis L."/>
            <person name="Cummins M.L."/>
            <person name="Zingali T."/>
            <person name="Brandis K.J."/>
            <person name="Djordjevic S.P."/>
        </authorList>
    </citation>
    <scope>NUCLEOTIDE SEQUENCE [LARGE SCALE GENOMIC DNA]</scope>
    <source>
        <strain evidence="1 2">IBS12</strain>
    </source>
</reference>
<protein>
    <recommendedName>
        <fullName evidence="3">Phosphoadenosine phosphosulphate reductase domain-containing protein</fullName>
    </recommendedName>
</protein>
<evidence type="ECO:0000313" key="2">
    <source>
        <dbReference type="Proteomes" id="UP000490727"/>
    </source>
</evidence>
<organism evidence="1 2">
    <name type="scientific">Escherichia coli</name>
    <dbReference type="NCBI Taxonomy" id="562"/>
    <lineage>
        <taxon>Bacteria</taxon>
        <taxon>Pseudomonadati</taxon>
        <taxon>Pseudomonadota</taxon>
        <taxon>Gammaproteobacteria</taxon>
        <taxon>Enterobacterales</taxon>
        <taxon>Enterobacteriaceae</taxon>
        <taxon>Escherichia</taxon>
    </lineage>
</organism>
<dbReference type="Gene3D" id="3.40.50.620">
    <property type="entry name" value="HUPs"/>
    <property type="match status" value="1"/>
</dbReference>
<gene>
    <name evidence="1" type="ORF">GNZ05_24000</name>
</gene>
<sequence>MKHVVLYSGGHSSAIVAIEVVRKYGRENVILLNHDISSTVEDEDIKRFKDEISSYLGIDVTYANHERWKDATPISVCLDARAWKVGSGQILCTNRLKTGPFDLWLERNDSQKENIYYYGFDRNEMHRVQRRVGVMAERGYKTDYPIALWPQRTIHSTEEIGINRPMAYSRFKHANCIGCLKAGWQHWYCVYVLRKDIWNEAKAAEEEIGYAIHKDEAGAVYLEEREGLFAEMERLGIQPNEHVPSGKFWSIAKQAVAERALQIDMFADDDALPCECST</sequence>
<dbReference type="InterPro" id="IPR014729">
    <property type="entry name" value="Rossmann-like_a/b/a_fold"/>
</dbReference>
<dbReference type="Proteomes" id="UP000490727">
    <property type="component" value="Unassembled WGS sequence"/>
</dbReference>
<name>A0AAJ2Y9F3_ECOLX</name>
<dbReference type="EMBL" id="WOET01000027">
    <property type="protein sequence ID" value="MUM75198.1"/>
    <property type="molecule type" value="Genomic_DNA"/>
</dbReference>
<dbReference type="AlphaFoldDB" id="A0AAJ2Y9F3"/>
<comment type="caution">
    <text evidence="1">The sequence shown here is derived from an EMBL/GenBank/DDBJ whole genome shotgun (WGS) entry which is preliminary data.</text>
</comment>
<dbReference type="RefSeq" id="WP_032215303.1">
    <property type="nucleotide sequence ID" value="NZ_BFYR01000018.1"/>
</dbReference>
<evidence type="ECO:0000313" key="1">
    <source>
        <dbReference type="EMBL" id="MUM75198.1"/>
    </source>
</evidence>
<evidence type="ECO:0008006" key="3">
    <source>
        <dbReference type="Google" id="ProtNLM"/>
    </source>
</evidence>
<accession>A0AAJ2Y9F3</accession>